<dbReference type="Pfam" id="PF07727">
    <property type="entry name" value="RVT_2"/>
    <property type="match status" value="1"/>
</dbReference>
<dbReference type="InterPro" id="IPR036397">
    <property type="entry name" value="RNaseH_sf"/>
</dbReference>
<dbReference type="GO" id="GO:0015074">
    <property type="term" value="P:DNA integration"/>
    <property type="evidence" value="ECO:0007669"/>
    <property type="project" value="InterPro"/>
</dbReference>
<dbReference type="Gene3D" id="3.30.420.10">
    <property type="entry name" value="Ribonuclease H-like superfamily/Ribonuclease H"/>
    <property type="match status" value="1"/>
</dbReference>
<name>A0A5J4YP34_PORPP</name>
<dbReference type="GO" id="GO:0003676">
    <property type="term" value="F:nucleic acid binding"/>
    <property type="evidence" value="ECO:0007669"/>
    <property type="project" value="InterPro"/>
</dbReference>
<evidence type="ECO:0000259" key="3">
    <source>
        <dbReference type="PROSITE" id="PS50994"/>
    </source>
</evidence>
<dbReference type="PROSITE" id="PS50994">
    <property type="entry name" value="INTEGRASE"/>
    <property type="match status" value="1"/>
</dbReference>
<feature type="transmembrane region" description="Helical" evidence="2">
    <location>
        <begin position="40"/>
        <end position="58"/>
    </location>
</feature>
<organism evidence="4 5">
    <name type="scientific">Porphyridium purpureum</name>
    <name type="common">Red alga</name>
    <name type="synonym">Porphyridium cruentum</name>
    <dbReference type="NCBI Taxonomy" id="35688"/>
    <lineage>
        <taxon>Eukaryota</taxon>
        <taxon>Rhodophyta</taxon>
        <taxon>Bangiophyceae</taxon>
        <taxon>Porphyridiales</taxon>
        <taxon>Porphyridiaceae</taxon>
        <taxon>Porphyridium</taxon>
    </lineage>
</organism>
<dbReference type="InterPro" id="IPR013103">
    <property type="entry name" value="RVT_2"/>
</dbReference>
<reference evidence="5" key="1">
    <citation type="journal article" date="2019" name="Nat. Commun.">
        <title>Expansion of phycobilisome linker gene families in mesophilic red algae.</title>
        <authorList>
            <person name="Lee J."/>
            <person name="Kim D."/>
            <person name="Bhattacharya D."/>
            <person name="Yoon H.S."/>
        </authorList>
    </citation>
    <scope>NUCLEOTIDE SEQUENCE [LARGE SCALE GENOMIC DNA]</scope>
    <source>
        <strain evidence="5">CCMP 1328</strain>
    </source>
</reference>
<proteinExistence type="predicted"/>
<keyword evidence="2" id="KW-0472">Membrane</keyword>
<evidence type="ECO:0000256" key="2">
    <source>
        <dbReference type="SAM" id="Phobius"/>
    </source>
</evidence>
<keyword evidence="2" id="KW-1133">Transmembrane helix</keyword>
<protein>
    <submittedName>
        <fullName evidence="4">Transposon Ty1-A Gag-Pol polyprotein</fullName>
    </submittedName>
</protein>
<dbReference type="Proteomes" id="UP000324585">
    <property type="component" value="Unassembled WGS sequence"/>
</dbReference>
<dbReference type="OrthoDB" id="4948765at2759"/>
<dbReference type="InterPro" id="IPR001584">
    <property type="entry name" value="Integrase_cat-core"/>
</dbReference>
<feature type="compositionally biased region" description="Polar residues" evidence="1">
    <location>
        <begin position="202"/>
        <end position="217"/>
    </location>
</feature>
<gene>
    <name evidence="4" type="ORF">FVE85_8634</name>
</gene>
<evidence type="ECO:0000256" key="1">
    <source>
        <dbReference type="SAM" id="MobiDB-lite"/>
    </source>
</evidence>
<feature type="region of interest" description="Disordered" evidence="1">
    <location>
        <begin position="197"/>
        <end position="243"/>
    </location>
</feature>
<evidence type="ECO:0000313" key="4">
    <source>
        <dbReference type="EMBL" id="KAA8493189.1"/>
    </source>
</evidence>
<comment type="caution">
    <text evidence="4">The sequence shown here is derived from an EMBL/GenBank/DDBJ whole genome shotgun (WGS) entry which is preliminary data.</text>
</comment>
<dbReference type="EMBL" id="VRMN01000007">
    <property type="protein sequence ID" value="KAA8493189.1"/>
    <property type="molecule type" value="Genomic_DNA"/>
</dbReference>
<feature type="compositionally biased region" description="Polar residues" evidence="1">
    <location>
        <begin position="225"/>
        <end position="243"/>
    </location>
</feature>
<dbReference type="SUPFAM" id="SSF53098">
    <property type="entry name" value="Ribonuclease H-like"/>
    <property type="match status" value="1"/>
</dbReference>
<keyword evidence="2" id="KW-0812">Transmembrane</keyword>
<feature type="domain" description="Integrase catalytic" evidence="3">
    <location>
        <begin position="732"/>
        <end position="911"/>
    </location>
</feature>
<feature type="transmembrane region" description="Helical" evidence="2">
    <location>
        <begin position="15"/>
        <end position="33"/>
    </location>
</feature>
<evidence type="ECO:0000313" key="5">
    <source>
        <dbReference type="Proteomes" id="UP000324585"/>
    </source>
</evidence>
<accession>A0A5J4YP34</accession>
<dbReference type="InterPro" id="IPR012337">
    <property type="entry name" value="RNaseH-like_sf"/>
</dbReference>
<sequence length="1542" mass="171580">MFQARTQAKIFHNETGTWLWSVSVVVITVLMYFQRRLTTVGWFKFLNNINSAAIILAVTRREKKEDKNLVKCAREILRNSGDSRSLLDTGVVAPAWWPSSLRINDEVGDLLQMAVAAPNDFIEMLMVEQVVTIDWLMARGGPVSVQAWIEFCRERGIPNFEPGTSVRTSFQRFSIFSIQDELHHTGPHVAMANGLNELPGANASSTPGARAASQQPATRPELQQPIGTTGSNELGTMTESSGSAPPGASYNFIRFMAESRFTGEPGSVPFSKWVNRLKSAREIFGVTDAQVSNALPLITAGQAESLLHSRADQCRRLGQKLSLLEKTFSSESARSAYKQMLKSANFATFEREETTRERAFDVLVKHVENICSFLGQPYDSPDQVADYVIQAMYASDYAPALSLVKTRDSVDTLAELRVFLSQLDARKGRLLPGNETSGVYLGHEKYNGPSGPRKRDDNKHKTVQTCSFCGLRGHEEPRCWKKYGRPLAKVALVDGVDGQDEHEQASSERTEETDVLDNDGAFLVSDAIYSSRDVYQCTGSVFSVGAFRGFCIDTGAPSCCGLEQWKAYCDATGQPNTLLPCDRTLVWGVAQKAIGCGSVRIPVTNAKFLSWNVPIVQHDLPMLVGLDLMQAHNIKVDTASAKLEIPGHDPVHLFHAQGKLWIRASDCDVICYTTPELSTLHRRFGHAHHEQLRAVLSRAGEPLTNEEAKELKRLCAECPVCQWYAGRRSRYRASADISVEFNDHIVADFFWLEHGEPVRKEKVLHIICAGTRLQVAFFVPTTDTALDTFRRILSCWFVPFGLPRKLHCDQDNLMSSQEFIRACTNLGTQVEPVAIEAHWSVGLIERQHGPLRKVFSRVLRDAPNLERDAASRAEALSLSVFAVNSIQGIDGLVPYLLAFGTIPRVPLHPGTVPPTQAERLAVAFAARDEYERHVAVRRVREARRAQTPEFPRQKDGPLPGKAVLVRRTSGHEWSGPYHCAGVNPPQVSVLLPPRGRRATYHECNVKIFQPENDTGDPHAGTVYGLEPTLYYLDPSDDFREADLKELQGLARRGLFDTKTLASNGANVLSTRMIRTRKADGTMKSRLVVQGDQRDRQRGEISLESPTVSRVSQRVLASLAVTFKVPIAYRDYSQAYVQSTYKLSRDVFVRFRPQDQRDLEDILGPMPNPCRLVYPLYGLQESGTYWYSSLKAQLQNNGFRPTALDSAFLRHETNEGAAGTVVDDVIVCGSPLVMEAEAQCAKNFDNKGRTGPPFTFSGIEYSRRGECILLSQANYITGMSARRKGASFRDFRSLRGQLSYVAHAVRPDCLATAAISSQVTEEQFHPCHMTPLNRKVRELLESPDRGLVFVPLQGTDFCIRAFGDASYATNADKSSQMGVAVFLGTRSGDRVHPLVMNSNKTNRVTYSVLGAELLALCVAFDWAESLQVELQHLLGADIPISLATDSQSLFSCIASKTTLDEKRLMIRLLVLREGFDQRHIDELALVPGRLNVADPLTKIMRSDIWTAIMTDGILPRYETSRVYFCNDQEIPHHHIHSASHGTL</sequence>
<keyword evidence="5" id="KW-1185">Reference proteome</keyword>